<dbReference type="Proteomes" id="UP000007962">
    <property type="component" value="Chromosome"/>
</dbReference>
<sequence length="223" mass="22453">MHPAAEVLGATLPLAVAIALSPLPVIALLLLLSGPRGTAAGTLFALSRVIALAVLLGIVVAASDAVEHLTGAASLPAVVRLVIGAALVVLGLTRWRPRPDDGEPELPRWLASITEAPPSRGLVLGAIVTISNPKELAFLLAAGVSLGGSAVSGLQEVGIAALLVVISALSVLAPLVAMVVAPHRVAPALDRLRRWLTTNTSLVMGVLLIVIGTVVVGGAIGDL</sequence>
<keyword evidence="1" id="KW-0812">Transmembrane</keyword>
<accession>C5BVP1</accession>
<dbReference type="EMBL" id="CP001618">
    <property type="protein sequence ID" value="ACQ78481.1"/>
    <property type="molecule type" value="Genomic_DNA"/>
</dbReference>
<organism evidence="2 3">
    <name type="scientific">Beutenbergia cavernae (strain ATCC BAA-8 / DSM 12333 / CCUG 43141 / JCM 11478 / NBRC 16432 / NCIMB 13614 / HKI 0122)</name>
    <dbReference type="NCBI Taxonomy" id="471853"/>
    <lineage>
        <taxon>Bacteria</taxon>
        <taxon>Bacillati</taxon>
        <taxon>Actinomycetota</taxon>
        <taxon>Actinomycetes</taxon>
        <taxon>Micrococcales</taxon>
        <taxon>Beutenbergiaceae</taxon>
        <taxon>Beutenbergia</taxon>
    </lineage>
</organism>
<protein>
    <recommendedName>
        <fullName evidence="4">GAP family protein</fullName>
    </recommendedName>
</protein>
<dbReference type="eggNOG" id="COG1280">
    <property type="taxonomic scope" value="Bacteria"/>
</dbReference>
<feature type="transmembrane region" description="Helical" evidence="1">
    <location>
        <begin position="136"/>
        <end position="154"/>
    </location>
</feature>
<evidence type="ECO:0008006" key="4">
    <source>
        <dbReference type="Google" id="ProtNLM"/>
    </source>
</evidence>
<keyword evidence="1" id="KW-1133">Transmembrane helix</keyword>
<dbReference type="OrthoDB" id="4753036at2"/>
<evidence type="ECO:0000313" key="3">
    <source>
        <dbReference type="Proteomes" id="UP000007962"/>
    </source>
</evidence>
<dbReference type="RefSeq" id="WP_012725261.1">
    <property type="nucleotide sequence ID" value="NC_012669.1"/>
</dbReference>
<dbReference type="HOGENOM" id="CLU_101744_1_0_11"/>
<dbReference type="KEGG" id="bcv:Bcav_0216"/>
<dbReference type="InterPro" id="IPR021315">
    <property type="entry name" value="Gap/Sap"/>
</dbReference>
<evidence type="ECO:0000313" key="2">
    <source>
        <dbReference type="EMBL" id="ACQ78481.1"/>
    </source>
</evidence>
<evidence type="ECO:0000256" key="1">
    <source>
        <dbReference type="SAM" id="Phobius"/>
    </source>
</evidence>
<dbReference type="STRING" id="471853.Bcav_0216"/>
<feature type="transmembrane region" description="Helical" evidence="1">
    <location>
        <begin position="202"/>
        <end position="221"/>
    </location>
</feature>
<name>C5BVP1_BEUC1</name>
<dbReference type="Pfam" id="PF11139">
    <property type="entry name" value="SfLAP"/>
    <property type="match status" value="1"/>
</dbReference>
<gene>
    <name evidence="2" type="ordered locus">Bcav_0216</name>
</gene>
<proteinExistence type="predicted"/>
<keyword evidence="3" id="KW-1185">Reference proteome</keyword>
<feature type="transmembrane region" description="Helical" evidence="1">
    <location>
        <begin position="69"/>
        <end position="92"/>
    </location>
</feature>
<feature type="transmembrane region" description="Helical" evidence="1">
    <location>
        <begin position="12"/>
        <end position="31"/>
    </location>
</feature>
<feature type="transmembrane region" description="Helical" evidence="1">
    <location>
        <begin position="43"/>
        <end position="63"/>
    </location>
</feature>
<feature type="transmembrane region" description="Helical" evidence="1">
    <location>
        <begin position="160"/>
        <end position="181"/>
    </location>
</feature>
<reference evidence="2 3" key="1">
    <citation type="journal article" date="2009" name="Stand. Genomic Sci.">
        <title>Complete genome sequence of Beutenbergia cavernae type strain (HKI 0122).</title>
        <authorList>
            <person name="Land M."/>
            <person name="Pukall R."/>
            <person name="Abt B."/>
            <person name="Goker M."/>
            <person name="Rohde M."/>
            <person name="Glavina Del Rio T."/>
            <person name="Tice H."/>
            <person name="Copeland A."/>
            <person name="Cheng J.F."/>
            <person name="Lucas S."/>
            <person name="Chen F."/>
            <person name="Nolan M."/>
            <person name="Bruce D."/>
            <person name="Goodwin L."/>
            <person name="Pitluck S."/>
            <person name="Ivanova N."/>
            <person name="Mavromatis K."/>
            <person name="Ovchinnikova G."/>
            <person name="Pati A."/>
            <person name="Chen A."/>
            <person name="Palaniappan K."/>
            <person name="Hauser L."/>
            <person name="Chang Y.J."/>
            <person name="Jefferies C.C."/>
            <person name="Saunders E."/>
            <person name="Brettin T."/>
            <person name="Detter J.C."/>
            <person name="Han C."/>
            <person name="Chain P."/>
            <person name="Bristow J."/>
            <person name="Eisen J.A."/>
            <person name="Markowitz V."/>
            <person name="Hugenholtz P."/>
            <person name="Kyrpides N.C."/>
            <person name="Klenk H.P."/>
            <person name="Lapidus A."/>
        </authorList>
    </citation>
    <scope>NUCLEOTIDE SEQUENCE [LARGE SCALE GENOMIC DNA]</scope>
    <source>
        <strain evidence="3">ATCC BAA-8 / DSM 12333 / NBRC 16432</strain>
    </source>
</reference>
<keyword evidence="1" id="KW-0472">Membrane</keyword>
<dbReference type="AlphaFoldDB" id="C5BVP1"/>